<protein>
    <submittedName>
        <fullName evidence="2">TniQ protein</fullName>
    </submittedName>
</protein>
<organism evidence="2 3">
    <name type="scientific">Methylobacter tundripaludum</name>
    <dbReference type="NCBI Taxonomy" id="173365"/>
    <lineage>
        <taxon>Bacteria</taxon>
        <taxon>Pseudomonadati</taxon>
        <taxon>Pseudomonadota</taxon>
        <taxon>Gammaproteobacteria</taxon>
        <taxon>Methylococcales</taxon>
        <taxon>Methylococcaceae</taxon>
        <taxon>Methylobacter</taxon>
    </lineage>
</organism>
<evidence type="ECO:0000259" key="1">
    <source>
        <dbReference type="Pfam" id="PF06527"/>
    </source>
</evidence>
<dbReference type="AlphaFoldDB" id="A0A2S6HBG8"/>
<proteinExistence type="predicted"/>
<evidence type="ECO:0000313" key="3">
    <source>
        <dbReference type="Proteomes" id="UP000240010"/>
    </source>
</evidence>
<dbReference type="Pfam" id="PF06527">
    <property type="entry name" value="TniQ"/>
    <property type="match status" value="1"/>
</dbReference>
<sequence length="376" mass="43851">MLADVLNQDVLLVRPKPLPDELLTSWLVRLAWSNGQRLGRFWTKRLGGQRILWHMDADRGFFTPLIQVLADKTNISFERAIDTTFRTYEGKIFESFQKLGMINWILPIGRNITTWANHGQQYCPRCLITDEAPYFRRRWRLSFSVVCPEHRILLLDSCYKCGGPVTYHESDLIDGVFSVESPVTRCPRCGADYREGPQLGSSAALSTFQATLYDVMNNNYALLGHHHPPFPHLFFDGFHQILHTIGSNGEASRLRRYLDNASFYSLNFRSKKERFEELRLQDRERIMGLAVTLIQDWPNKFIETCSSAKVVLSHLIEFHRTYPFWYESVARNNFNKKWYHPVNEEYESAKSFLIRKGKKGSENQIRHLLGLHFIGK</sequence>
<reference evidence="2 3" key="1">
    <citation type="submission" date="2018-02" db="EMBL/GenBank/DDBJ databases">
        <title>Subsurface microbial communities from deep shales in Ohio and West Virginia, USA.</title>
        <authorList>
            <person name="Wrighton K."/>
        </authorList>
    </citation>
    <scope>NUCLEOTIDE SEQUENCE [LARGE SCALE GENOMIC DNA]</scope>
    <source>
        <strain evidence="2 3">OWC-DMM</strain>
    </source>
</reference>
<dbReference type="RefSeq" id="WP_104429318.1">
    <property type="nucleotide sequence ID" value="NZ_PTIZ01000007.1"/>
</dbReference>
<gene>
    <name evidence="2" type="ORF">B0F87_1074</name>
</gene>
<feature type="domain" description="TniQ" evidence="1">
    <location>
        <begin position="13"/>
        <end position="154"/>
    </location>
</feature>
<evidence type="ECO:0000313" key="2">
    <source>
        <dbReference type="EMBL" id="PPK74761.1"/>
    </source>
</evidence>
<comment type="caution">
    <text evidence="2">The sequence shown here is derived from an EMBL/GenBank/DDBJ whole genome shotgun (WGS) entry which is preliminary data.</text>
</comment>
<accession>A0A2S6HBG8</accession>
<dbReference type="Proteomes" id="UP000240010">
    <property type="component" value="Unassembled WGS sequence"/>
</dbReference>
<dbReference type="InterPro" id="IPR009492">
    <property type="entry name" value="TniQ"/>
</dbReference>
<dbReference type="EMBL" id="PTIZ01000007">
    <property type="protein sequence ID" value="PPK74761.1"/>
    <property type="molecule type" value="Genomic_DNA"/>
</dbReference>
<name>A0A2S6HBG8_9GAMM</name>